<feature type="region of interest" description="Disordered" evidence="1">
    <location>
        <begin position="233"/>
        <end position="316"/>
    </location>
</feature>
<keyword evidence="3" id="KW-1185">Reference proteome</keyword>
<dbReference type="EMBL" id="KN837200">
    <property type="protein sequence ID" value="KIJ34416.1"/>
    <property type="molecule type" value="Genomic_DNA"/>
</dbReference>
<reference evidence="2 3" key="1">
    <citation type="submission" date="2014-06" db="EMBL/GenBank/DDBJ databases">
        <title>Evolutionary Origins and Diversification of the Mycorrhizal Mutualists.</title>
        <authorList>
            <consortium name="DOE Joint Genome Institute"/>
            <consortium name="Mycorrhizal Genomics Consortium"/>
            <person name="Kohler A."/>
            <person name="Kuo A."/>
            <person name="Nagy L.G."/>
            <person name="Floudas D."/>
            <person name="Copeland A."/>
            <person name="Barry K.W."/>
            <person name="Cichocki N."/>
            <person name="Veneault-Fourrey C."/>
            <person name="LaButti K."/>
            <person name="Lindquist E.A."/>
            <person name="Lipzen A."/>
            <person name="Lundell T."/>
            <person name="Morin E."/>
            <person name="Murat C."/>
            <person name="Riley R."/>
            <person name="Ohm R."/>
            <person name="Sun H."/>
            <person name="Tunlid A."/>
            <person name="Henrissat B."/>
            <person name="Grigoriev I.V."/>
            <person name="Hibbett D.S."/>
            <person name="Martin F."/>
        </authorList>
    </citation>
    <scope>NUCLEOTIDE SEQUENCE [LARGE SCALE GENOMIC DNA]</scope>
    <source>
        <strain evidence="2 3">SS14</strain>
    </source>
</reference>
<gene>
    <name evidence="2" type="ORF">M422DRAFT_263559</name>
</gene>
<feature type="compositionally biased region" description="Basic and acidic residues" evidence="1">
    <location>
        <begin position="51"/>
        <end position="60"/>
    </location>
</feature>
<proteinExistence type="predicted"/>
<name>A0A0C9VAY2_SPHS4</name>
<feature type="region of interest" description="Disordered" evidence="1">
    <location>
        <begin position="1"/>
        <end position="60"/>
    </location>
</feature>
<dbReference type="OrthoDB" id="3266683at2759"/>
<sequence length="316" mass="34959">MARTASSPKGKRAKPSSPSPSPRAIRKLRKRQSPMKKEPAKKSAIKKSSQKKPDDSDGKGRHILINWQHQTEHVYTDKLLTLIEDNPKWKQAFGWSLGDGAGLVKNSGQNLTEHYQAIGKKLLKEDGSKRWANEDENKLAETIKNRINSIKSKFKELNDELGSTGHGLVEADKEDEIQVDTPMGNVWDKIKCTFPWYKRLYPYLSRNPNVDRSAVSHSGSVVDTSVLHPDDIYVSNDLDSDEESGLGGSVSEDNTEKSHHHSFDSAHQSGSESELEDDGAVQSKAKKKVVTKKVTAASVSQGLPPKKESGVGQPKK</sequence>
<dbReference type="HOGENOM" id="CLU_051721_0_0_1"/>
<dbReference type="AlphaFoldDB" id="A0A0C9VAY2"/>
<organism evidence="2 3">
    <name type="scientific">Sphaerobolus stellatus (strain SS14)</name>
    <dbReference type="NCBI Taxonomy" id="990650"/>
    <lineage>
        <taxon>Eukaryota</taxon>
        <taxon>Fungi</taxon>
        <taxon>Dikarya</taxon>
        <taxon>Basidiomycota</taxon>
        <taxon>Agaricomycotina</taxon>
        <taxon>Agaricomycetes</taxon>
        <taxon>Phallomycetidae</taxon>
        <taxon>Geastrales</taxon>
        <taxon>Sphaerobolaceae</taxon>
        <taxon>Sphaerobolus</taxon>
    </lineage>
</organism>
<feature type="compositionally biased region" description="Basic and acidic residues" evidence="1">
    <location>
        <begin position="254"/>
        <end position="264"/>
    </location>
</feature>
<feature type="compositionally biased region" description="Basic residues" evidence="1">
    <location>
        <begin position="24"/>
        <end position="34"/>
    </location>
</feature>
<accession>A0A0C9VAY2</accession>
<protein>
    <submittedName>
        <fullName evidence="2">Uncharacterized protein</fullName>
    </submittedName>
</protein>
<evidence type="ECO:0000313" key="3">
    <source>
        <dbReference type="Proteomes" id="UP000054279"/>
    </source>
</evidence>
<evidence type="ECO:0000313" key="2">
    <source>
        <dbReference type="EMBL" id="KIJ34416.1"/>
    </source>
</evidence>
<evidence type="ECO:0000256" key="1">
    <source>
        <dbReference type="SAM" id="MobiDB-lite"/>
    </source>
</evidence>
<dbReference type="Proteomes" id="UP000054279">
    <property type="component" value="Unassembled WGS sequence"/>
</dbReference>